<dbReference type="CDD" id="cd01562">
    <property type="entry name" value="Thr-dehyd"/>
    <property type="match status" value="1"/>
</dbReference>
<reference evidence="6 7" key="1">
    <citation type="submission" date="2012-10" db="EMBL/GenBank/DDBJ databases">
        <title>Genome sequencing of Tanticharoenia sakaeratensis NBRC 103193.</title>
        <authorList>
            <person name="Azuma Y."/>
            <person name="Hadano H."/>
            <person name="Hirakawa H."/>
            <person name="Matsushita K."/>
        </authorList>
    </citation>
    <scope>NUCLEOTIDE SEQUENCE [LARGE SCALE GENOMIC DNA]</scope>
    <source>
        <strain evidence="6 7">NBRC 103193</strain>
    </source>
</reference>
<evidence type="ECO:0000256" key="4">
    <source>
        <dbReference type="ARBA" id="ARBA00023239"/>
    </source>
</evidence>
<proteinExistence type="inferred from homology"/>
<dbReference type="STRING" id="1231623.Tasa_010_217"/>
<dbReference type="AlphaFoldDB" id="A0A0D6MJM3"/>
<dbReference type="InterPro" id="IPR044561">
    <property type="entry name" value="ACT_ThrD-II-like"/>
</dbReference>
<dbReference type="InterPro" id="IPR002912">
    <property type="entry name" value="ACT_dom"/>
</dbReference>
<dbReference type="PANTHER" id="PTHR48078">
    <property type="entry name" value="THREONINE DEHYDRATASE, MITOCHONDRIAL-RELATED"/>
    <property type="match status" value="1"/>
</dbReference>
<dbReference type="GO" id="GO:0006567">
    <property type="term" value="P:L-threonine catabolic process"/>
    <property type="evidence" value="ECO:0007669"/>
    <property type="project" value="TreeGrafter"/>
</dbReference>
<organism evidence="6 7">
    <name type="scientific">Tanticharoenia sakaeratensis NBRC 103193</name>
    <dbReference type="NCBI Taxonomy" id="1231623"/>
    <lineage>
        <taxon>Bacteria</taxon>
        <taxon>Pseudomonadati</taxon>
        <taxon>Pseudomonadota</taxon>
        <taxon>Alphaproteobacteria</taxon>
        <taxon>Acetobacterales</taxon>
        <taxon>Acetobacteraceae</taxon>
        <taxon>Tanticharoenia</taxon>
    </lineage>
</organism>
<dbReference type="GO" id="GO:0003941">
    <property type="term" value="F:L-serine ammonia-lyase activity"/>
    <property type="evidence" value="ECO:0007669"/>
    <property type="project" value="TreeGrafter"/>
</dbReference>
<dbReference type="EMBL" id="BALE01000010">
    <property type="protein sequence ID" value="GAN53670.1"/>
    <property type="molecule type" value="Genomic_DNA"/>
</dbReference>
<comment type="caution">
    <text evidence="6">The sequence shown here is derived from an EMBL/GenBank/DDBJ whole genome shotgun (WGS) entry which is preliminary data.</text>
</comment>
<dbReference type="PANTHER" id="PTHR48078:SF6">
    <property type="entry name" value="L-THREONINE DEHYDRATASE CATABOLIC TDCB"/>
    <property type="match status" value="1"/>
</dbReference>
<dbReference type="NCBIfam" id="NF005600">
    <property type="entry name" value="PRK07334.1"/>
    <property type="match status" value="1"/>
</dbReference>
<evidence type="ECO:0000259" key="5">
    <source>
        <dbReference type="PROSITE" id="PS51671"/>
    </source>
</evidence>
<dbReference type="Gene3D" id="3.40.50.1100">
    <property type="match status" value="2"/>
</dbReference>
<dbReference type="CDD" id="cd04886">
    <property type="entry name" value="ACT_ThrD-II-like"/>
    <property type="match status" value="1"/>
</dbReference>
<gene>
    <name evidence="6" type="ORF">Tasa_010_217</name>
</gene>
<dbReference type="InterPro" id="IPR045865">
    <property type="entry name" value="ACT-like_dom_sf"/>
</dbReference>
<comment type="cofactor">
    <cofactor evidence="1">
        <name>pyridoxal 5'-phosphate</name>
        <dbReference type="ChEBI" id="CHEBI:597326"/>
    </cofactor>
</comment>
<evidence type="ECO:0000313" key="7">
    <source>
        <dbReference type="Proteomes" id="UP000032679"/>
    </source>
</evidence>
<dbReference type="Proteomes" id="UP000032679">
    <property type="component" value="Unassembled WGS sequence"/>
</dbReference>
<feature type="domain" description="ACT" evidence="5">
    <location>
        <begin position="335"/>
        <end position="408"/>
    </location>
</feature>
<dbReference type="SUPFAM" id="SSF55021">
    <property type="entry name" value="ACT-like"/>
    <property type="match status" value="1"/>
</dbReference>
<evidence type="ECO:0000256" key="1">
    <source>
        <dbReference type="ARBA" id="ARBA00001933"/>
    </source>
</evidence>
<dbReference type="InterPro" id="IPR001926">
    <property type="entry name" value="TrpB-like_PALP"/>
</dbReference>
<evidence type="ECO:0000256" key="2">
    <source>
        <dbReference type="ARBA" id="ARBA00010869"/>
    </source>
</evidence>
<dbReference type="PROSITE" id="PS51671">
    <property type="entry name" value="ACT"/>
    <property type="match status" value="1"/>
</dbReference>
<dbReference type="FunFam" id="3.40.50.1100:FF:000005">
    <property type="entry name" value="Threonine dehydratase catabolic"/>
    <property type="match status" value="1"/>
</dbReference>
<dbReference type="Pfam" id="PF00291">
    <property type="entry name" value="PALP"/>
    <property type="match status" value="1"/>
</dbReference>
<comment type="similarity">
    <text evidence="2">Belongs to the serine/threonine dehydratase family.</text>
</comment>
<name>A0A0D6MJM3_9PROT</name>
<evidence type="ECO:0000256" key="3">
    <source>
        <dbReference type="ARBA" id="ARBA00022898"/>
    </source>
</evidence>
<dbReference type="RefSeq" id="WP_264921594.1">
    <property type="nucleotide sequence ID" value="NZ_BALE01000010.1"/>
</dbReference>
<keyword evidence="7" id="KW-1185">Reference proteome</keyword>
<sequence length="408" mass="42033">MSAAKQAEGAVLGFADIAAAHARIAPNIVRTPTVASHTLSRLTGASISLKLENLQAIGSFKERGAANRLSLLSEAERARGVIAVSAGNHAQGVARHASLLGIDAVIVMPSQTPVAKVARTRSWGARVVLAGETLADAFAHAAELQAREGRVLIHPYDDPAVIAGQGTFAVELLEDAGPLDALVVPIGGGGLISGCAIAAAHLQPDLELIGVQVEAYASLAGFPGAETAARGGGTIAEGIAVTQVGRHCMDALTDRLSRVFVVSELEVESAITTLAEGAKQVGEGAAASALAAVIANPAYFRGKRVALPVTGGNIGTRILANTLLRSLHRDGRLLRLVLEIPDRPGVLADIAAIIGGVGGNIIEVGHQRLFAAPSVQTADLELMIEARDADHAHEIQALLAARYKVRRS</sequence>
<protein>
    <submittedName>
        <fullName evidence="6">Threonine dehydratase</fullName>
    </submittedName>
</protein>
<evidence type="ECO:0000313" key="6">
    <source>
        <dbReference type="EMBL" id="GAN53670.1"/>
    </source>
</evidence>
<dbReference type="GO" id="GO:0004794">
    <property type="term" value="F:threonine deaminase activity"/>
    <property type="evidence" value="ECO:0007669"/>
    <property type="project" value="TreeGrafter"/>
</dbReference>
<dbReference type="InterPro" id="IPR050147">
    <property type="entry name" value="Ser/Thr_Dehydratase"/>
</dbReference>
<keyword evidence="3" id="KW-0663">Pyridoxal phosphate</keyword>
<dbReference type="GO" id="GO:0006565">
    <property type="term" value="P:L-serine catabolic process"/>
    <property type="evidence" value="ECO:0007669"/>
    <property type="project" value="TreeGrafter"/>
</dbReference>
<accession>A0A0D6MJM3</accession>
<dbReference type="GO" id="GO:0009097">
    <property type="term" value="P:isoleucine biosynthetic process"/>
    <property type="evidence" value="ECO:0007669"/>
    <property type="project" value="TreeGrafter"/>
</dbReference>
<keyword evidence="4" id="KW-0456">Lyase</keyword>
<dbReference type="SUPFAM" id="SSF53686">
    <property type="entry name" value="Tryptophan synthase beta subunit-like PLP-dependent enzymes"/>
    <property type="match status" value="1"/>
</dbReference>
<dbReference type="InterPro" id="IPR036052">
    <property type="entry name" value="TrpB-like_PALP_sf"/>
</dbReference>